<reference evidence="1" key="1">
    <citation type="submission" date="2016-12" db="EMBL/GenBank/DDBJ databases">
        <title>Whole genome sequencing of Sphingomonas koreensis.</title>
        <authorList>
            <person name="Conlan S."/>
            <person name="Thomas P.J."/>
            <person name="Mullikin J."/>
            <person name="Palmore T.N."/>
            <person name="Frank K.M."/>
            <person name="Segre J.A."/>
        </authorList>
    </citation>
    <scope>NUCLEOTIDE SEQUENCE</scope>
    <source>
        <strain evidence="1">ABOJV</strain>
    </source>
</reference>
<dbReference type="Pfam" id="PF08811">
    <property type="entry name" value="DUF1800"/>
    <property type="match status" value="1"/>
</dbReference>
<evidence type="ECO:0000313" key="1">
    <source>
        <dbReference type="EMBL" id="APR55188.1"/>
    </source>
</evidence>
<gene>
    <name evidence="1" type="ORF">BRX40_19120</name>
    <name evidence="2" type="ORF">CA257_13540</name>
</gene>
<dbReference type="Proteomes" id="UP000185161">
    <property type="component" value="Chromosome"/>
</dbReference>
<reference evidence="3" key="2">
    <citation type="submission" date="2016-12" db="EMBL/GenBank/DDBJ databases">
        <title>Whole genome sequencing of Sphingomonas sp. ABOJV.</title>
        <authorList>
            <person name="Conlan S."/>
            <person name="Thomas P.J."/>
            <person name="Mullikin J."/>
            <person name="Palmore T.N."/>
            <person name="Frank K.M."/>
            <person name="Segre J.A."/>
        </authorList>
    </citation>
    <scope>NUCLEOTIDE SEQUENCE [LARGE SCALE GENOMIC DNA]</scope>
    <source>
        <strain evidence="3">ABOJV</strain>
    </source>
</reference>
<dbReference type="EMBL" id="QQWO01000010">
    <property type="protein sequence ID" value="RSV02222.1"/>
    <property type="molecule type" value="Genomic_DNA"/>
</dbReference>
<organism evidence="1 3">
    <name type="scientific">Sphingomonas koreensis</name>
    <dbReference type="NCBI Taxonomy" id="93064"/>
    <lineage>
        <taxon>Bacteria</taxon>
        <taxon>Pseudomonadati</taxon>
        <taxon>Pseudomonadota</taxon>
        <taxon>Alphaproteobacteria</taxon>
        <taxon>Sphingomonadales</taxon>
        <taxon>Sphingomonadaceae</taxon>
        <taxon>Sphingomonas</taxon>
    </lineage>
</organism>
<dbReference type="KEGG" id="skr:BRX40_19120"/>
<evidence type="ECO:0000313" key="2">
    <source>
        <dbReference type="EMBL" id="RSV02222.1"/>
    </source>
</evidence>
<evidence type="ECO:0000313" key="4">
    <source>
        <dbReference type="Proteomes" id="UP000286681"/>
    </source>
</evidence>
<dbReference type="InterPro" id="IPR014917">
    <property type="entry name" value="DUF1800"/>
</dbReference>
<protein>
    <submittedName>
        <fullName evidence="2">DUF1800 domain-containing protein</fullName>
    </submittedName>
</protein>
<dbReference type="EMBL" id="CP018820">
    <property type="protein sequence ID" value="APR55188.1"/>
    <property type="molecule type" value="Genomic_DNA"/>
</dbReference>
<dbReference type="STRING" id="93064.BRX40_19120"/>
<name>A0A1L6JH30_9SPHN</name>
<dbReference type="AlphaFoldDB" id="A0A1L6JH30"/>
<proteinExistence type="predicted"/>
<keyword evidence="3" id="KW-1185">Reference proteome</keyword>
<reference evidence="2 4" key="3">
    <citation type="submission" date="2018-07" db="EMBL/GenBank/DDBJ databases">
        <title>Genomic and Epidemiologic Investigation of an Indolent Hospital Outbreak.</title>
        <authorList>
            <person name="Johnson R.C."/>
            <person name="Deming C."/>
            <person name="Conlan S."/>
            <person name="Zellmer C.J."/>
            <person name="Michelin A.V."/>
            <person name="Lee-Lin S."/>
            <person name="Thomas P.J."/>
            <person name="Park M."/>
            <person name="Weingarten R.A."/>
            <person name="Less J."/>
            <person name="Dekker J.P."/>
            <person name="Frank K.M."/>
            <person name="Musser K.A."/>
            <person name="Mcquiston J.R."/>
            <person name="Henderson D.K."/>
            <person name="Lau A.F."/>
            <person name="Palmore T.N."/>
            <person name="Segre J.A."/>
        </authorList>
    </citation>
    <scope>NUCLEOTIDE SEQUENCE [LARGE SCALE GENOMIC DNA]</scope>
    <source>
        <strain evidence="2 4">SK-NIH.Env10_0317</strain>
    </source>
</reference>
<dbReference type="OrthoDB" id="9772295at2"/>
<evidence type="ECO:0000313" key="3">
    <source>
        <dbReference type="Proteomes" id="UP000185161"/>
    </source>
</evidence>
<sequence length="470" mass="50943">MNRFGMGARASEGPPAAPRRMLIEQMERFAPLPAAVSAYPRTSALAADLAAAYDAVQMQMRAARRDGQNADAVTQAARQAARQRGRDYYVQAVGVRAQAAVASDTPFVERLVHFWANHFAVSADKQIVVGLTGGFEFDAIRPHVLSKFRDMLHAVERHPAMLLYLDQAQSVGPNSPVGQRFTQRQQGQASPRRIGLNENLAREIMELHTLGVRSVYSQADVTEFARAMTGWTVAGLGRGQGARLAQASGEAGGFAFAPRIHEVGPRTIIGKRYDQQGEAQASAVLDDLAVHPATAKHISTKLARHFAGDEPPAALIGRLETAFLRSGGDLPTVYRALIDAPEAWVPQAVKFKTPWEWSISTMRALGTQEVPAQAVLGLMNQLGQPVWRPGSPAGYDDIAASWAGPDAVMRRVEAAERFAARTRETIDGRTRAAQLFPDALSATTQQAIARAESPAQSVALMLVSPEFLRR</sequence>
<accession>A0A1L6JH30</accession>
<dbReference type="Proteomes" id="UP000286681">
    <property type="component" value="Unassembled WGS sequence"/>
</dbReference>